<sequence length="136" mass="15163">MSSTVQHISSHPIFTLTRSHKYNDRPRGDLSEGYSPDDNLPKFFSKNGYADADPKKTKKNGNGKGNWGTVGEEVLDDPAAFNFANARRRSNSSSMTSDVRHFKTKFDVNEPEPVFEEDLHGPLDDESTDGSVDIKN</sequence>
<dbReference type="eggNOG" id="ENOG502SD5D">
    <property type="taxonomic scope" value="Eukaryota"/>
</dbReference>
<evidence type="ECO:0000313" key="3">
    <source>
        <dbReference type="Proteomes" id="UP000016923"/>
    </source>
</evidence>
<dbReference type="EMBL" id="KE148154">
    <property type="protein sequence ID" value="EPE05976.1"/>
    <property type="molecule type" value="Genomic_DNA"/>
</dbReference>
<dbReference type="STRING" id="1262450.S3C2I9"/>
<gene>
    <name evidence="2" type="ORF">F503_02805</name>
</gene>
<dbReference type="Proteomes" id="UP000016923">
    <property type="component" value="Unassembled WGS sequence"/>
</dbReference>
<feature type="compositionally biased region" description="Basic and acidic residues" evidence="1">
    <location>
        <begin position="21"/>
        <end position="30"/>
    </location>
</feature>
<accession>S3C2I9</accession>
<keyword evidence="3" id="KW-1185">Reference proteome</keyword>
<name>S3C2I9_OPHP1</name>
<evidence type="ECO:0000313" key="2">
    <source>
        <dbReference type="EMBL" id="EPE05976.1"/>
    </source>
</evidence>
<dbReference type="HOGENOM" id="CLU_109896_1_2_1"/>
<evidence type="ECO:0000256" key="1">
    <source>
        <dbReference type="SAM" id="MobiDB-lite"/>
    </source>
</evidence>
<dbReference type="OMA" id="HIPRYFA"/>
<dbReference type="OrthoDB" id="2122308at2759"/>
<dbReference type="AlphaFoldDB" id="S3C2I9"/>
<dbReference type="VEuPathDB" id="FungiDB:F503_02805"/>
<proteinExistence type="predicted"/>
<protein>
    <submittedName>
        <fullName evidence="2">Stf2-like protein</fullName>
    </submittedName>
</protein>
<feature type="compositionally biased region" description="Basic and acidic residues" evidence="1">
    <location>
        <begin position="98"/>
        <end position="108"/>
    </location>
</feature>
<feature type="region of interest" description="Disordered" evidence="1">
    <location>
        <begin position="19"/>
        <end position="72"/>
    </location>
</feature>
<organism evidence="2 3">
    <name type="scientific">Ophiostoma piceae (strain UAMH 11346)</name>
    <name type="common">Sap stain fungus</name>
    <dbReference type="NCBI Taxonomy" id="1262450"/>
    <lineage>
        <taxon>Eukaryota</taxon>
        <taxon>Fungi</taxon>
        <taxon>Dikarya</taxon>
        <taxon>Ascomycota</taxon>
        <taxon>Pezizomycotina</taxon>
        <taxon>Sordariomycetes</taxon>
        <taxon>Sordariomycetidae</taxon>
        <taxon>Ophiostomatales</taxon>
        <taxon>Ophiostomataceae</taxon>
        <taxon>Ophiostoma</taxon>
    </lineage>
</organism>
<feature type="region of interest" description="Disordered" evidence="1">
    <location>
        <begin position="89"/>
        <end position="136"/>
    </location>
</feature>
<reference evidence="2 3" key="1">
    <citation type="journal article" date="2013" name="BMC Genomics">
        <title>The genome and transcriptome of the pine saprophyte Ophiostoma piceae, and a comparison with the bark beetle-associated pine pathogen Grosmannia clavigera.</title>
        <authorList>
            <person name="Haridas S."/>
            <person name="Wang Y."/>
            <person name="Lim L."/>
            <person name="Massoumi Alamouti S."/>
            <person name="Jackman S."/>
            <person name="Docking R."/>
            <person name="Robertson G."/>
            <person name="Birol I."/>
            <person name="Bohlmann J."/>
            <person name="Breuil C."/>
        </authorList>
    </citation>
    <scope>NUCLEOTIDE SEQUENCE [LARGE SCALE GENOMIC DNA]</scope>
    <source>
        <strain evidence="2 3">UAMH 11346</strain>
    </source>
</reference>